<reference evidence="3" key="1">
    <citation type="submission" date="2022-10" db="EMBL/GenBank/DDBJ databases">
        <title>Tapping the CABI collections for fungal endophytes: first genome assemblies for Collariella, Neodidymelliopsis, Ascochyta clinopodiicola, Didymella pomorum, Didymosphaeria variabile, Neocosmospora piperis and Neocucurbitaria cava.</title>
        <authorList>
            <person name="Hill R."/>
        </authorList>
    </citation>
    <scope>NUCLEOTIDE SEQUENCE</scope>
    <source>
        <strain evidence="3">IMI 355082</strain>
    </source>
</reference>
<keyword evidence="2" id="KW-1133">Transmembrane helix</keyword>
<dbReference type="OrthoDB" id="4746477at2759"/>
<name>A0A9W8YV95_9PEZI</name>
<dbReference type="AlphaFoldDB" id="A0A9W8YV95"/>
<keyword evidence="2" id="KW-0472">Membrane</keyword>
<evidence type="ECO:0000313" key="4">
    <source>
        <dbReference type="Proteomes" id="UP001140453"/>
    </source>
</evidence>
<feature type="region of interest" description="Disordered" evidence="1">
    <location>
        <begin position="1"/>
        <end position="33"/>
    </location>
</feature>
<dbReference type="Proteomes" id="UP001140453">
    <property type="component" value="Unassembled WGS sequence"/>
</dbReference>
<feature type="transmembrane region" description="Helical" evidence="2">
    <location>
        <begin position="117"/>
        <end position="137"/>
    </location>
</feature>
<evidence type="ECO:0000256" key="2">
    <source>
        <dbReference type="SAM" id="Phobius"/>
    </source>
</evidence>
<protein>
    <submittedName>
        <fullName evidence="3">Uncharacterized protein</fullName>
    </submittedName>
</protein>
<gene>
    <name evidence="3" type="ORF">N0V93_005783</name>
</gene>
<comment type="caution">
    <text evidence="3">The sequence shown here is derived from an EMBL/GenBank/DDBJ whole genome shotgun (WGS) entry which is preliminary data.</text>
</comment>
<proteinExistence type="predicted"/>
<keyword evidence="2" id="KW-0812">Transmembrane</keyword>
<feature type="transmembrane region" description="Helical" evidence="2">
    <location>
        <begin position="149"/>
        <end position="167"/>
    </location>
</feature>
<sequence>MPLNSKNQLEHEPASLSDPAHASSKNADHLTASGEKPTSFVEFLTDTSFIPTLDDAPLTQKFKSYLLLLLTIFGCVSTLWFFDFTLFQSKLDNSSSAVPGPLAPSATATFLDAAQELGIMTAGASVLIMAMLFFTGTSNMDYWSLVMEYGWYTLPIIGAVIVVFAMSKEGTESTADLV</sequence>
<keyword evidence="4" id="KW-1185">Reference proteome</keyword>
<accession>A0A9W8YV95</accession>
<organism evidence="3 4">
    <name type="scientific">Gnomoniopsis smithogilvyi</name>
    <dbReference type="NCBI Taxonomy" id="1191159"/>
    <lineage>
        <taxon>Eukaryota</taxon>
        <taxon>Fungi</taxon>
        <taxon>Dikarya</taxon>
        <taxon>Ascomycota</taxon>
        <taxon>Pezizomycotina</taxon>
        <taxon>Sordariomycetes</taxon>
        <taxon>Sordariomycetidae</taxon>
        <taxon>Diaporthales</taxon>
        <taxon>Gnomoniaceae</taxon>
        <taxon>Gnomoniopsis</taxon>
    </lineage>
</organism>
<evidence type="ECO:0000256" key="1">
    <source>
        <dbReference type="SAM" id="MobiDB-lite"/>
    </source>
</evidence>
<dbReference type="EMBL" id="JAPEVB010000003">
    <property type="protein sequence ID" value="KAJ4392160.1"/>
    <property type="molecule type" value="Genomic_DNA"/>
</dbReference>
<feature type="transmembrane region" description="Helical" evidence="2">
    <location>
        <begin position="65"/>
        <end position="82"/>
    </location>
</feature>
<evidence type="ECO:0000313" key="3">
    <source>
        <dbReference type="EMBL" id="KAJ4392160.1"/>
    </source>
</evidence>